<keyword evidence="1" id="KW-0489">Methyltransferase</keyword>
<dbReference type="GO" id="GO:0003676">
    <property type="term" value="F:nucleic acid binding"/>
    <property type="evidence" value="ECO:0007669"/>
    <property type="project" value="InterPro"/>
</dbReference>
<dbReference type="InterPro" id="IPR002052">
    <property type="entry name" value="DNA_methylase_N6_adenine_CS"/>
</dbReference>
<accession>A0AAN0MF15</accession>
<feature type="region of interest" description="Disordered" evidence="3">
    <location>
        <begin position="1"/>
        <end position="24"/>
    </location>
</feature>
<dbReference type="KEGG" id="broo:brsh051_04050"/>
<protein>
    <submittedName>
        <fullName evidence="4">16S rRNA (Guanine(966)-N(2))-methyltransferase RsmD</fullName>
    </submittedName>
</protein>
<keyword evidence="2" id="KW-0808">Transferase</keyword>
<gene>
    <name evidence="4" type="primary">rsmD</name>
    <name evidence="4" type="ORF">brsh051_04050</name>
</gene>
<dbReference type="PANTHER" id="PTHR43542">
    <property type="entry name" value="METHYLTRANSFERASE"/>
    <property type="match status" value="1"/>
</dbReference>
<proteinExistence type="predicted"/>
<dbReference type="Pfam" id="PF03602">
    <property type="entry name" value="Cons_hypoth95"/>
    <property type="match status" value="1"/>
</dbReference>
<dbReference type="GO" id="GO:0008168">
    <property type="term" value="F:methyltransferase activity"/>
    <property type="evidence" value="ECO:0007669"/>
    <property type="project" value="UniProtKB-KW"/>
</dbReference>
<keyword evidence="5" id="KW-1185">Reference proteome</keyword>
<dbReference type="NCBIfam" id="TIGR00095">
    <property type="entry name" value="16S rRNA (guanine(966)-N(2))-methyltransferase RsmD"/>
    <property type="match status" value="1"/>
</dbReference>
<sequence length="202" mass="21720">MTRIIAGSARGNPLRVPPGERTRPTTDRVREAFFSALATWAGGSGAPADQQLAGIRLLDLYAGSGAIGLEAASRGARDVVLVDSFRPAVEIIRRNAAATKLADRVSVRASDVGAFLGVPPAAPFDVIWLDPPYALAGRELDEVLSRLADGWLARDGLVVVERARRDPAPAWPPELADRWSRHYGETELYFARPAPVSVEEGQ</sequence>
<dbReference type="RefSeq" id="WP_286267091.1">
    <property type="nucleotide sequence ID" value="NZ_AP028056.1"/>
</dbReference>
<dbReference type="PROSITE" id="PS00092">
    <property type="entry name" value="N6_MTASE"/>
    <property type="match status" value="1"/>
</dbReference>
<dbReference type="InterPro" id="IPR004398">
    <property type="entry name" value="RNA_MeTrfase_RsmD"/>
</dbReference>
<evidence type="ECO:0000256" key="1">
    <source>
        <dbReference type="ARBA" id="ARBA00022603"/>
    </source>
</evidence>
<dbReference type="EMBL" id="AP028056">
    <property type="protein sequence ID" value="BEH01124.1"/>
    <property type="molecule type" value="Genomic_DNA"/>
</dbReference>
<organism evidence="4 5">
    <name type="scientific">Brooklawnia propionicigenes</name>
    <dbReference type="NCBI Taxonomy" id="3041175"/>
    <lineage>
        <taxon>Bacteria</taxon>
        <taxon>Bacillati</taxon>
        <taxon>Actinomycetota</taxon>
        <taxon>Actinomycetes</taxon>
        <taxon>Propionibacteriales</taxon>
        <taxon>Propionibacteriaceae</taxon>
        <taxon>Brooklawnia</taxon>
    </lineage>
</organism>
<dbReference type="Gene3D" id="3.40.50.150">
    <property type="entry name" value="Vaccinia Virus protein VP39"/>
    <property type="match status" value="1"/>
</dbReference>
<dbReference type="PIRSF" id="PIRSF004553">
    <property type="entry name" value="CHP00095"/>
    <property type="match status" value="1"/>
</dbReference>
<dbReference type="AlphaFoldDB" id="A0AAN0MF15"/>
<dbReference type="SUPFAM" id="SSF53335">
    <property type="entry name" value="S-adenosyl-L-methionine-dependent methyltransferases"/>
    <property type="match status" value="1"/>
</dbReference>
<dbReference type="Proteomes" id="UP001431656">
    <property type="component" value="Chromosome"/>
</dbReference>
<name>A0AAN0MF15_9ACTN</name>
<dbReference type="PANTHER" id="PTHR43542:SF1">
    <property type="entry name" value="METHYLTRANSFERASE"/>
    <property type="match status" value="1"/>
</dbReference>
<reference evidence="4" key="1">
    <citation type="journal article" date="2024" name="Int. J. Syst. Evol. Microbiol.">
        <title>Brooklawnia propionicigenes sp. nov., a facultatively anaerobic, propionate-producing bacterium isolated from a methanogenic reactor treating waste from cattle farms.</title>
        <authorList>
            <person name="Akita Y."/>
            <person name="Ueki A."/>
            <person name="Tonouchi A."/>
            <person name="Sugawara Y."/>
            <person name="Honma S."/>
            <person name="Kaku N."/>
            <person name="Ueki K."/>
        </authorList>
    </citation>
    <scope>NUCLEOTIDE SEQUENCE</scope>
    <source>
        <strain evidence="4">SH051</strain>
    </source>
</reference>
<dbReference type="GO" id="GO:0031167">
    <property type="term" value="P:rRNA methylation"/>
    <property type="evidence" value="ECO:0007669"/>
    <property type="project" value="InterPro"/>
</dbReference>
<evidence type="ECO:0000313" key="4">
    <source>
        <dbReference type="EMBL" id="BEH01124.1"/>
    </source>
</evidence>
<dbReference type="InterPro" id="IPR029063">
    <property type="entry name" value="SAM-dependent_MTases_sf"/>
</dbReference>
<evidence type="ECO:0000313" key="5">
    <source>
        <dbReference type="Proteomes" id="UP001431656"/>
    </source>
</evidence>
<dbReference type="CDD" id="cd02440">
    <property type="entry name" value="AdoMet_MTases"/>
    <property type="match status" value="1"/>
</dbReference>
<evidence type="ECO:0000256" key="3">
    <source>
        <dbReference type="SAM" id="MobiDB-lite"/>
    </source>
</evidence>
<evidence type="ECO:0000256" key="2">
    <source>
        <dbReference type="ARBA" id="ARBA00022679"/>
    </source>
</evidence>